<evidence type="ECO:0000313" key="3">
    <source>
        <dbReference type="Proteomes" id="UP000327013"/>
    </source>
</evidence>
<comment type="caution">
    <text evidence="2">The sequence shown here is derived from an EMBL/GenBank/DDBJ whole genome shotgun (WGS) entry which is preliminary data.</text>
</comment>
<evidence type="ECO:0000256" key="1">
    <source>
        <dbReference type="SAM" id="SignalP"/>
    </source>
</evidence>
<keyword evidence="3" id="KW-1185">Reference proteome</keyword>
<sequence>MTKALLAFVYAVMVESTLALSIRPPTCQVFPGTDTYAVEGFYANTGLVSNVSSYSMNVTLNQQGCNPFTVVCHGTATTDPPLTYLPETKCVNESVSFSWSGSPPSGDSKGGFTLKIFDDKGFSGLHNIPGSAYQLRAITRGYHSYYINTTSTFNVERSLKPRIG</sequence>
<gene>
    <name evidence="2" type="ORF">FH972_021062</name>
</gene>
<dbReference type="EMBL" id="VIBQ01000009">
    <property type="protein sequence ID" value="KAB8336753.1"/>
    <property type="molecule type" value="Genomic_DNA"/>
</dbReference>
<proteinExistence type="predicted"/>
<protein>
    <submittedName>
        <fullName evidence="2">Uncharacterized protein</fullName>
    </submittedName>
</protein>
<dbReference type="AlphaFoldDB" id="A0A5N6KNL8"/>
<accession>A0A5N6KNL8</accession>
<name>A0A5N6KNL8_9ROSI</name>
<organism evidence="2 3">
    <name type="scientific">Carpinus fangiana</name>
    <dbReference type="NCBI Taxonomy" id="176857"/>
    <lineage>
        <taxon>Eukaryota</taxon>
        <taxon>Viridiplantae</taxon>
        <taxon>Streptophyta</taxon>
        <taxon>Embryophyta</taxon>
        <taxon>Tracheophyta</taxon>
        <taxon>Spermatophyta</taxon>
        <taxon>Magnoliopsida</taxon>
        <taxon>eudicotyledons</taxon>
        <taxon>Gunneridae</taxon>
        <taxon>Pentapetalae</taxon>
        <taxon>rosids</taxon>
        <taxon>fabids</taxon>
        <taxon>Fagales</taxon>
        <taxon>Betulaceae</taxon>
        <taxon>Carpinus</taxon>
    </lineage>
</organism>
<reference evidence="2 3" key="1">
    <citation type="submission" date="2019-06" db="EMBL/GenBank/DDBJ databases">
        <title>A chromosomal-level reference genome of Carpinus fangiana (Coryloideae, Betulaceae).</title>
        <authorList>
            <person name="Yang X."/>
            <person name="Wang Z."/>
            <person name="Zhang L."/>
            <person name="Hao G."/>
            <person name="Liu J."/>
            <person name="Yang Y."/>
        </authorList>
    </citation>
    <scope>NUCLEOTIDE SEQUENCE [LARGE SCALE GENOMIC DNA]</scope>
    <source>
        <strain evidence="2">Cfa_2016G</strain>
        <tissue evidence="2">Leaf</tissue>
    </source>
</reference>
<dbReference type="Proteomes" id="UP000327013">
    <property type="component" value="Unassembled WGS sequence"/>
</dbReference>
<feature type="chain" id="PRO_5024421722" evidence="1">
    <location>
        <begin position="20"/>
        <end position="164"/>
    </location>
</feature>
<evidence type="ECO:0000313" key="2">
    <source>
        <dbReference type="EMBL" id="KAB8336753.1"/>
    </source>
</evidence>
<feature type="signal peptide" evidence="1">
    <location>
        <begin position="1"/>
        <end position="19"/>
    </location>
</feature>
<keyword evidence="1" id="KW-0732">Signal</keyword>